<dbReference type="GO" id="GO:0045087">
    <property type="term" value="P:innate immune response"/>
    <property type="evidence" value="ECO:0007669"/>
    <property type="project" value="UniProtKB-KW"/>
</dbReference>
<dbReference type="OMA" id="QYKATMS"/>
<keyword evidence="8" id="KW-0044">Antibiotic</keyword>
<dbReference type="InterPro" id="IPR002861">
    <property type="entry name" value="Reeler_dom"/>
</dbReference>
<feature type="domain" description="Reelin" evidence="9">
    <location>
        <begin position="41"/>
        <end position="204"/>
    </location>
</feature>
<keyword evidence="10" id="KW-1185">Reference proteome</keyword>
<organism evidence="10 11">
    <name type="scientific">Biomphalaria glabrata</name>
    <name type="common">Bloodfluke planorb</name>
    <name type="synonym">Freshwater snail</name>
    <dbReference type="NCBI Taxonomy" id="6526"/>
    <lineage>
        <taxon>Eukaryota</taxon>
        <taxon>Metazoa</taxon>
        <taxon>Spiralia</taxon>
        <taxon>Lophotrochozoa</taxon>
        <taxon>Mollusca</taxon>
        <taxon>Gastropoda</taxon>
        <taxon>Heterobranchia</taxon>
        <taxon>Euthyneura</taxon>
        <taxon>Panpulmonata</taxon>
        <taxon>Hygrophila</taxon>
        <taxon>Lymnaeoidea</taxon>
        <taxon>Planorbidae</taxon>
        <taxon>Biomphalaria</taxon>
    </lineage>
</organism>
<keyword evidence="7" id="KW-0391">Immunity</keyword>
<keyword evidence="3" id="KW-0964">Secreted</keyword>
<evidence type="ECO:0000256" key="7">
    <source>
        <dbReference type="ARBA" id="ARBA00022859"/>
    </source>
</evidence>
<evidence type="ECO:0000256" key="1">
    <source>
        <dbReference type="ARBA" id="ARBA00004613"/>
    </source>
</evidence>
<dbReference type="GO" id="GO:0042742">
    <property type="term" value="P:defense response to bacterium"/>
    <property type="evidence" value="ECO:0007669"/>
    <property type="project" value="UniProtKB-KW"/>
</dbReference>
<dbReference type="OrthoDB" id="2419613at2759"/>
<sequence length="271" mass="28731">MFEKDNVQFNSLTEIKKLVTAMNGRQYKATMSLLYQVLILLTFIYQVDSHASGTNVDGACSDLIPQHGFGSQNSPPPYSISFSPTSFTPGQNVTVALTSTSTGFKGFMIQARRADTNQNQDPMGSFYIGSNSQLACFGKAMVHSSSDVKSSLTLIWTAPAASIGNVNFRVTFVQSERIFWSNIVSNVLVEASSASTTAASTTGSTTAVSTSSASTALSSTAFSTTSTTASLTTVTRVYANATTPKNSCTMLNVEPYLIALVSGLLFTVSSI</sequence>
<evidence type="ECO:0000256" key="4">
    <source>
        <dbReference type="ARBA" id="ARBA00022529"/>
    </source>
</evidence>
<keyword evidence="4" id="KW-0929">Antimicrobial</keyword>
<comment type="subcellular location">
    <subcellularLocation>
        <location evidence="1">Secreted</location>
    </subcellularLocation>
</comment>
<evidence type="ECO:0000256" key="3">
    <source>
        <dbReference type="ARBA" id="ARBA00022525"/>
    </source>
</evidence>
<keyword evidence="5" id="KW-0399">Innate immunity</keyword>
<evidence type="ECO:0000256" key="8">
    <source>
        <dbReference type="ARBA" id="ARBA00023022"/>
    </source>
</evidence>
<dbReference type="Pfam" id="PF02014">
    <property type="entry name" value="Reeler"/>
    <property type="match status" value="1"/>
</dbReference>
<evidence type="ECO:0000256" key="2">
    <source>
        <dbReference type="ARBA" id="ARBA00008501"/>
    </source>
</evidence>
<dbReference type="RefSeq" id="XP_013073121.2">
    <property type="nucleotide sequence ID" value="XM_013217667.2"/>
</dbReference>
<dbReference type="PANTHER" id="PTHR45828:SF9">
    <property type="entry name" value="CELL WALL INTEGRITY AND STRESS RESPONSE COMPONENT 4-LIKE-RELATED"/>
    <property type="match status" value="1"/>
</dbReference>
<comment type="similarity">
    <text evidence="2">Belongs to the insect defense protein family.</text>
</comment>
<evidence type="ECO:0000313" key="11">
    <source>
        <dbReference type="RefSeq" id="XP_013073121.2"/>
    </source>
</evidence>
<dbReference type="Proteomes" id="UP001165740">
    <property type="component" value="Chromosome 5"/>
</dbReference>
<dbReference type="PROSITE" id="PS51019">
    <property type="entry name" value="REELIN"/>
    <property type="match status" value="1"/>
</dbReference>
<reference evidence="11" key="1">
    <citation type="submission" date="2025-08" db="UniProtKB">
        <authorList>
            <consortium name="RefSeq"/>
        </authorList>
    </citation>
    <scope>IDENTIFICATION</scope>
</reference>
<dbReference type="Gene3D" id="2.60.40.4060">
    <property type="entry name" value="Reeler domain"/>
    <property type="match status" value="1"/>
</dbReference>
<protein>
    <submittedName>
        <fullName evidence="11">Defense protein isoform X1</fullName>
    </submittedName>
</protein>
<dbReference type="GO" id="GO:0005576">
    <property type="term" value="C:extracellular region"/>
    <property type="evidence" value="ECO:0007669"/>
    <property type="project" value="UniProtKB-SubCell"/>
</dbReference>
<dbReference type="CDD" id="cd08544">
    <property type="entry name" value="Reeler"/>
    <property type="match status" value="1"/>
</dbReference>
<dbReference type="PANTHER" id="PTHR45828">
    <property type="entry name" value="CYTOCHROME B561/FERRIC REDUCTASE TRANSMEMBRANE"/>
    <property type="match status" value="1"/>
</dbReference>
<dbReference type="GeneID" id="106059952"/>
<name>A0A9U8E530_BIOGL</name>
<dbReference type="GO" id="GO:0016020">
    <property type="term" value="C:membrane"/>
    <property type="evidence" value="ECO:0007669"/>
    <property type="project" value="TreeGrafter"/>
</dbReference>
<keyword evidence="6" id="KW-0732">Signal</keyword>
<gene>
    <name evidence="11" type="primary">LOC106059952</name>
</gene>
<dbReference type="KEGG" id="bgt:106059952"/>
<evidence type="ECO:0000259" key="9">
    <source>
        <dbReference type="PROSITE" id="PS51019"/>
    </source>
</evidence>
<evidence type="ECO:0000256" key="6">
    <source>
        <dbReference type="ARBA" id="ARBA00022729"/>
    </source>
</evidence>
<dbReference type="InterPro" id="IPR042307">
    <property type="entry name" value="Reeler_sf"/>
</dbReference>
<evidence type="ECO:0000313" key="10">
    <source>
        <dbReference type="Proteomes" id="UP001165740"/>
    </source>
</evidence>
<proteinExistence type="inferred from homology"/>
<accession>A0A9U8E530</accession>
<evidence type="ECO:0000256" key="5">
    <source>
        <dbReference type="ARBA" id="ARBA00022588"/>
    </source>
</evidence>
<dbReference type="InterPro" id="IPR051237">
    <property type="entry name" value="Ferric-chelate_Red/DefProt"/>
</dbReference>
<dbReference type="AlphaFoldDB" id="A0A9U8E530"/>